<name>A0A0J6ZCV2_9MYCO</name>
<gene>
    <name evidence="1" type="ORF">MCHLDSM_01144</name>
</gene>
<evidence type="ECO:0000313" key="2">
    <source>
        <dbReference type="Proteomes" id="UP000036513"/>
    </source>
</evidence>
<protein>
    <submittedName>
        <fullName evidence="1">Uncharacterized protein</fullName>
    </submittedName>
</protein>
<dbReference type="EMBL" id="JYNL01000009">
    <property type="protein sequence ID" value="KMO82521.1"/>
    <property type="molecule type" value="Genomic_DNA"/>
</dbReference>
<proteinExistence type="predicted"/>
<sequence length="113" mass="12217">MATAVVIDIDGTITEHDRPRAAAILHARRTDHRKPLRANISDDGRTAYWAYPSRNEPFNAIATALWYQDCSAARAASWLAGEVIISGPVDGNGAPGPVPQDRLDALRALTRGL</sequence>
<dbReference type="STRING" id="37916.MCHLDSM_01144"/>
<dbReference type="Proteomes" id="UP000036513">
    <property type="component" value="Unassembled WGS sequence"/>
</dbReference>
<reference evidence="1 2" key="1">
    <citation type="journal article" date="2015" name="Genome Biol. Evol.">
        <title>Characterization of Three Mycobacterium spp. with Potential Use in Bioremediation by Genome Sequencing and Comparative Genomics.</title>
        <authorList>
            <person name="Das S."/>
            <person name="Pettersson B.M."/>
            <person name="Behra P.R."/>
            <person name="Ramesh M."/>
            <person name="Dasgupta S."/>
            <person name="Bhattacharya A."/>
            <person name="Kirsebom L.A."/>
        </authorList>
    </citation>
    <scope>NUCLEOTIDE SEQUENCE [LARGE SCALE GENOMIC DNA]</scope>
    <source>
        <strain evidence="1 2">DSM 43826</strain>
    </source>
</reference>
<organism evidence="1 2">
    <name type="scientific">Mycolicibacterium chlorophenolicum</name>
    <dbReference type="NCBI Taxonomy" id="37916"/>
    <lineage>
        <taxon>Bacteria</taxon>
        <taxon>Bacillati</taxon>
        <taxon>Actinomycetota</taxon>
        <taxon>Actinomycetes</taxon>
        <taxon>Mycobacteriales</taxon>
        <taxon>Mycobacteriaceae</taxon>
        <taxon>Mycolicibacterium</taxon>
    </lineage>
</organism>
<comment type="caution">
    <text evidence="1">The sequence shown here is derived from an EMBL/GenBank/DDBJ whole genome shotgun (WGS) entry which is preliminary data.</text>
</comment>
<dbReference type="PATRIC" id="fig|37916.4.peg.1023"/>
<keyword evidence="2" id="KW-1185">Reference proteome</keyword>
<dbReference type="AlphaFoldDB" id="A0A0J6ZCV2"/>
<dbReference type="RefSeq" id="WP_048469116.1">
    <property type="nucleotide sequence ID" value="NZ_JYNL01000009.1"/>
</dbReference>
<evidence type="ECO:0000313" key="1">
    <source>
        <dbReference type="EMBL" id="KMO82521.1"/>
    </source>
</evidence>
<accession>A0A0J6ZCV2</accession>